<reference evidence="16 17" key="1">
    <citation type="submission" date="2018-10" db="EMBL/GenBank/DDBJ databases">
        <title>Phylogenomics of Brevibacillus.</title>
        <authorList>
            <person name="Dunlap C."/>
        </authorList>
    </citation>
    <scope>NUCLEOTIDE SEQUENCE [LARGE SCALE GENOMIC DNA]</scope>
    <source>
        <strain evidence="16 17">NRRL NRS 1219</strain>
    </source>
</reference>
<reference evidence="15 18" key="2">
    <citation type="submission" date="2019-06" db="EMBL/GenBank/DDBJ databases">
        <title>Whole genome shotgun sequence of Brevibacillus agri NBRC 15538.</title>
        <authorList>
            <person name="Hosoyama A."/>
            <person name="Uohara A."/>
            <person name="Ohji S."/>
            <person name="Ichikawa N."/>
        </authorList>
    </citation>
    <scope>NUCLEOTIDE SEQUENCE [LARGE SCALE GENOMIC DNA]</scope>
    <source>
        <strain evidence="15 18">NBRC 15538</strain>
    </source>
</reference>
<dbReference type="RefSeq" id="WP_005829177.1">
    <property type="nucleotide sequence ID" value="NZ_BJOD01000011.1"/>
</dbReference>
<dbReference type="OrthoDB" id="15218at2"/>
<keyword evidence="10 16" id="KW-0482">Metalloprotease</keyword>
<comment type="caution">
    <text evidence="16">The sequence shown here is derived from an EMBL/GenBank/DDBJ whole genome shotgun (WGS) entry which is preliminary data.</text>
</comment>
<comment type="cofactor">
    <cofactor evidence="1">
        <name>Zn(2+)</name>
        <dbReference type="ChEBI" id="CHEBI:29105"/>
    </cofactor>
</comment>
<feature type="transmembrane region" description="Helical" evidence="12">
    <location>
        <begin position="132"/>
        <end position="150"/>
    </location>
</feature>
<feature type="transmembrane region" description="Helical" evidence="12">
    <location>
        <begin position="278"/>
        <end position="297"/>
    </location>
</feature>
<dbReference type="GO" id="GO:0004222">
    <property type="term" value="F:metalloendopeptidase activity"/>
    <property type="evidence" value="ECO:0007669"/>
    <property type="project" value="InterPro"/>
</dbReference>
<dbReference type="Pfam" id="PF23492">
    <property type="entry name" value="bPH_9"/>
    <property type="match status" value="1"/>
</dbReference>
<organism evidence="16 17">
    <name type="scientific">Brevibacillus agri</name>
    <dbReference type="NCBI Taxonomy" id="51101"/>
    <lineage>
        <taxon>Bacteria</taxon>
        <taxon>Bacillati</taxon>
        <taxon>Bacillota</taxon>
        <taxon>Bacilli</taxon>
        <taxon>Bacillales</taxon>
        <taxon>Paenibacillaceae</taxon>
        <taxon>Brevibacillus</taxon>
    </lineage>
</organism>
<evidence type="ECO:0000256" key="10">
    <source>
        <dbReference type="ARBA" id="ARBA00023049"/>
    </source>
</evidence>
<evidence type="ECO:0000256" key="8">
    <source>
        <dbReference type="ARBA" id="ARBA00022833"/>
    </source>
</evidence>
<proteinExistence type="predicted"/>
<dbReference type="Gene3D" id="3.30.2010.10">
    <property type="entry name" value="Metalloproteases ('zincins'), catalytic domain"/>
    <property type="match status" value="1"/>
</dbReference>
<dbReference type="InterPro" id="IPR050083">
    <property type="entry name" value="HtpX_protease"/>
</dbReference>
<evidence type="ECO:0000256" key="9">
    <source>
        <dbReference type="ARBA" id="ARBA00022989"/>
    </source>
</evidence>
<evidence type="ECO:0000256" key="2">
    <source>
        <dbReference type="ARBA" id="ARBA00004651"/>
    </source>
</evidence>
<comment type="subcellular location">
    <subcellularLocation>
        <location evidence="2">Cell membrane</location>
        <topology evidence="2">Multi-pass membrane protein</topology>
    </subcellularLocation>
</comment>
<keyword evidence="11 12" id="KW-0472">Membrane</keyword>
<evidence type="ECO:0000313" key="18">
    <source>
        <dbReference type="Proteomes" id="UP000317180"/>
    </source>
</evidence>
<dbReference type="PANTHER" id="PTHR43221">
    <property type="entry name" value="PROTEASE HTPX"/>
    <property type="match status" value="1"/>
</dbReference>
<feature type="domain" description="YxkI PH" evidence="14">
    <location>
        <begin position="160"/>
        <end position="246"/>
    </location>
</feature>
<evidence type="ECO:0000313" key="15">
    <source>
        <dbReference type="EMBL" id="GED25170.1"/>
    </source>
</evidence>
<dbReference type="EMBL" id="RHHN01000042">
    <property type="protein sequence ID" value="RNB54110.1"/>
    <property type="molecule type" value="Genomic_DNA"/>
</dbReference>
<dbReference type="PANTHER" id="PTHR43221:SF1">
    <property type="entry name" value="PROTEASE HTPX"/>
    <property type="match status" value="1"/>
</dbReference>
<keyword evidence="6" id="KW-0479">Metal-binding</keyword>
<dbReference type="CDD" id="cd07329">
    <property type="entry name" value="M56_like"/>
    <property type="match status" value="1"/>
</dbReference>
<evidence type="ECO:0000256" key="3">
    <source>
        <dbReference type="ARBA" id="ARBA00022475"/>
    </source>
</evidence>
<sequence>MNILPNNLVMISVVALAVIMNVVSVWLPKKAATAAKILLAAAALTGLFVRLPVGQAILLTAIGAHAYAAFSELIDRNKREMRMALRQKLQEVRAVEIVQRKDARRLAADVALTGLVSLGAVLFFGLAPETYAALKVFIVFMMISVSIQTIERAANFYSVRLYWLPEEEHLVVLSRFQPRDFPLRELKEASVWSSPDLLRLHPFFTFMSSHQDYTRSFGQVLKLSFPGETIYLSPDNAVHWHRLLAPFASASDRTGGKEKKVLPLWHPAVLKRLFWKGYYASTVKGVSAYTGLLAILLWLKAPAWAVGLFVLLWWGLNFYVSDRVLIAATDAEPITEGEIFERAQTIFRKAGIPHTRLFSVDSPDYNGFAVGMNIGRGAIMLTTATLQLPSPSVEAILAHEAAHIRKRDVLTNQLARFLFIGLLAGMAYLFFDQLKWLAENFKIAMFLLVYVFAFVFPMYLSFIAQWTEVRADFTGATWLSGGTAQMGQGLTELAAALDRDLEKSMAHRMADGRSSTGRASSLERDSWLWRFLEFQFMAHPPLYWRINSLARSGNWREARRRWLKDRFKESLPS</sequence>
<dbReference type="InterPro" id="IPR001915">
    <property type="entry name" value="Peptidase_M48"/>
</dbReference>
<keyword evidence="4 16" id="KW-0645">Protease</keyword>
<name>A0A3M8ASD7_9BACL</name>
<evidence type="ECO:0000313" key="16">
    <source>
        <dbReference type="EMBL" id="RNB54110.1"/>
    </source>
</evidence>
<keyword evidence="8" id="KW-0862">Zinc</keyword>
<accession>A0A3M8ASD7</accession>
<evidence type="ECO:0000256" key="7">
    <source>
        <dbReference type="ARBA" id="ARBA00022801"/>
    </source>
</evidence>
<dbReference type="AlphaFoldDB" id="A0A3M8ASD7"/>
<gene>
    <name evidence="15" type="primary">yxkI</name>
    <name evidence="15" type="ORF">BAG01nite_12720</name>
    <name evidence="16" type="ORF">EB820_14445</name>
</gene>
<feature type="transmembrane region" description="Helical" evidence="12">
    <location>
        <begin position="57"/>
        <end position="74"/>
    </location>
</feature>
<dbReference type="GeneID" id="82810829"/>
<keyword evidence="18" id="KW-1185">Reference proteome</keyword>
<evidence type="ECO:0000256" key="6">
    <source>
        <dbReference type="ARBA" id="ARBA00022723"/>
    </source>
</evidence>
<evidence type="ECO:0000256" key="1">
    <source>
        <dbReference type="ARBA" id="ARBA00001947"/>
    </source>
</evidence>
<dbReference type="GO" id="GO:0006508">
    <property type="term" value="P:proteolysis"/>
    <property type="evidence" value="ECO:0007669"/>
    <property type="project" value="UniProtKB-KW"/>
</dbReference>
<protein>
    <submittedName>
        <fullName evidence="15 16">membrane metalloprotease YxkI</fullName>
    </submittedName>
</protein>
<feature type="transmembrane region" description="Helical" evidence="12">
    <location>
        <begin position="443"/>
        <end position="464"/>
    </location>
</feature>
<feature type="transmembrane region" description="Helical" evidence="12">
    <location>
        <begin position="106"/>
        <end position="126"/>
    </location>
</feature>
<dbReference type="EMBL" id="BJOD01000011">
    <property type="protein sequence ID" value="GED25170.1"/>
    <property type="molecule type" value="Genomic_DNA"/>
</dbReference>
<keyword evidence="7" id="KW-0378">Hydrolase</keyword>
<evidence type="ECO:0000256" key="12">
    <source>
        <dbReference type="SAM" id="Phobius"/>
    </source>
</evidence>
<keyword evidence="9 12" id="KW-1133">Transmembrane helix</keyword>
<feature type="transmembrane region" description="Helical" evidence="12">
    <location>
        <begin position="6"/>
        <end position="27"/>
    </location>
</feature>
<feature type="transmembrane region" description="Helical" evidence="12">
    <location>
        <begin position="414"/>
        <end position="431"/>
    </location>
</feature>
<evidence type="ECO:0000313" key="17">
    <source>
        <dbReference type="Proteomes" id="UP000276178"/>
    </source>
</evidence>
<feature type="domain" description="Peptidase M48" evidence="13">
    <location>
        <begin position="335"/>
        <end position="550"/>
    </location>
</feature>
<evidence type="ECO:0000256" key="11">
    <source>
        <dbReference type="ARBA" id="ARBA00023136"/>
    </source>
</evidence>
<dbReference type="GO" id="GO:0046872">
    <property type="term" value="F:metal ion binding"/>
    <property type="evidence" value="ECO:0007669"/>
    <property type="project" value="UniProtKB-KW"/>
</dbReference>
<dbReference type="Proteomes" id="UP000276178">
    <property type="component" value="Unassembled WGS sequence"/>
</dbReference>
<evidence type="ECO:0000256" key="5">
    <source>
        <dbReference type="ARBA" id="ARBA00022692"/>
    </source>
</evidence>
<dbReference type="Pfam" id="PF01435">
    <property type="entry name" value="Peptidase_M48"/>
    <property type="match status" value="1"/>
</dbReference>
<dbReference type="InterPro" id="IPR056388">
    <property type="entry name" value="PH_YxkI"/>
</dbReference>
<evidence type="ECO:0000256" key="4">
    <source>
        <dbReference type="ARBA" id="ARBA00022670"/>
    </source>
</evidence>
<feature type="transmembrane region" description="Helical" evidence="12">
    <location>
        <begin position="303"/>
        <end position="320"/>
    </location>
</feature>
<evidence type="ECO:0000259" key="13">
    <source>
        <dbReference type="Pfam" id="PF01435"/>
    </source>
</evidence>
<dbReference type="Proteomes" id="UP000317180">
    <property type="component" value="Unassembled WGS sequence"/>
</dbReference>
<dbReference type="GO" id="GO:0005886">
    <property type="term" value="C:plasma membrane"/>
    <property type="evidence" value="ECO:0007669"/>
    <property type="project" value="UniProtKB-SubCell"/>
</dbReference>
<keyword evidence="3" id="KW-1003">Cell membrane</keyword>
<evidence type="ECO:0000259" key="14">
    <source>
        <dbReference type="Pfam" id="PF23492"/>
    </source>
</evidence>
<keyword evidence="5 12" id="KW-0812">Transmembrane</keyword>